<organism evidence="2 3">
    <name type="scientific">Genlisea aurea</name>
    <dbReference type="NCBI Taxonomy" id="192259"/>
    <lineage>
        <taxon>Eukaryota</taxon>
        <taxon>Viridiplantae</taxon>
        <taxon>Streptophyta</taxon>
        <taxon>Embryophyta</taxon>
        <taxon>Tracheophyta</taxon>
        <taxon>Spermatophyta</taxon>
        <taxon>Magnoliopsida</taxon>
        <taxon>eudicotyledons</taxon>
        <taxon>Gunneridae</taxon>
        <taxon>Pentapetalae</taxon>
        <taxon>asterids</taxon>
        <taxon>lamiids</taxon>
        <taxon>Lamiales</taxon>
        <taxon>Lentibulariaceae</taxon>
        <taxon>Genlisea</taxon>
    </lineage>
</organism>
<dbReference type="EMBL" id="AUSU01005556">
    <property type="protein sequence ID" value="EPS63330.1"/>
    <property type="molecule type" value="Genomic_DNA"/>
</dbReference>
<comment type="caution">
    <text evidence="2">The sequence shown here is derived from an EMBL/GenBank/DDBJ whole genome shotgun (WGS) entry which is preliminary data.</text>
</comment>
<reference evidence="2 3" key="1">
    <citation type="journal article" date="2013" name="BMC Genomics">
        <title>The miniature genome of a carnivorous plant Genlisea aurea contains a low number of genes and short non-coding sequences.</title>
        <authorList>
            <person name="Leushkin E.V."/>
            <person name="Sutormin R.A."/>
            <person name="Nabieva E.R."/>
            <person name="Penin A.A."/>
            <person name="Kondrashov A.S."/>
            <person name="Logacheva M.D."/>
        </authorList>
    </citation>
    <scope>NUCLEOTIDE SEQUENCE [LARGE SCALE GENOMIC DNA]</scope>
</reference>
<feature type="non-terminal residue" evidence="2">
    <location>
        <position position="200"/>
    </location>
</feature>
<evidence type="ECO:0000313" key="2">
    <source>
        <dbReference type="EMBL" id="EPS63330.1"/>
    </source>
</evidence>
<dbReference type="AlphaFoldDB" id="S8C9A0"/>
<dbReference type="Gene3D" id="1.20.1260.60">
    <property type="entry name" value="Vacuolar protein sorting-associated protein Ist1"/>
    <property type="match status" value="1"/>
</dbReference>
<evidence type="ECO:0000313" key="3">
    <source>
        <dbReference type="Proteomes" id="UP000015453"/>
    </source>
</evidence>
<name>S8C9A0_9LAMI</name>
<dbReference type="InterPro" id="IPR042277">
    <property type="entry name" value="IST1-like"/>
</dbReference>
<evidence type="ECO:0008006" key="4">
    <source>
        <dbReference type="Google" id="ProtNLM"/>
    </source>
</evidence>
<comment type="similarity">
    <text evidence="1">Belongs to the IST1 family.</text>
</comment>
<dbReference type="PANTHER" id="PTHR12161:SF13">
    <property type="entry name" value="REGULATOR OF VPS4 ACTIVITY IN THE MVB PATHWAY PROTEIN"/>
    <property type="match status" value="1"/>
</dbReference>
<dbReference type="OrthoDB" id="29853at2759"/>
<dbReference type="FunFam" id="1.20.1260.60:FF:000003">
    <property type="entry name" value="IST1-like protein isoform A"/>
    <property type="match status" value="1"/>
</dbReference>
<evidence type="ECO:0000256" key="1">
    <source>
        <dbReference type="ARBA" id="ARBA00005536"/>
    </source>
</evidence>
<dbReference type="GO" id="GO:0015031">
    <property type="term" value="P:protein transport"/>
    <property type="evidence" value="ECO:0007669"/>
    <property type="project" value="InterPro"/>
</dbReference>
<dbReference type="Proteomes" id="UP000015453">
    <property type="component" value="Unassembled WGS sequence"/>
</dbReference>
<accession>S8C9A0</accession>
<proteinExistence type="inferred from homology"/>
<keyword evidence="3" id="KW-1185">Reference proteome</keyword>
<protein>
    <recommendedName>
        <fullName evidence="4">IST1-like protein</fullName>
    </recommendedName>
</protein>
<gene>
    <name evidence="2" type="ORF">M569_11456</name>
</gene>
<dbReference type="Pfam" id="PF03398">
    <property type="entry name" value="Ist1"/>
    <property type="match status" value="1"/>
</dbReference>
<dbReference type="InterPro" id="IPR005061">
    <property type="entry name" value="Ist1"/>
</dbReference>
<feature type="non-terminal residue" evidence="2">
    <location>
        <position position="1"/>
    </location>
</feature>
<dbReference type="PANTHER" id="PTHR12161">
    <property type="entry name" value="IST1 FAMILY MEMBER"/>
    <property type="match status" value="1"/>
</dbReference>
<sequence>SENMKKSKIIQHSKSMLSRSFNPAKCKTALKLATSRLKLSRNKKEIQVKQMKREIAALLESGQDRTAMIRVEHVIREEKMVAAYELLEIYCELIVARLPIIESQKTCPVDLKEAIASVVFASPRCGDVPELVDAKKQFTAKYGKDFASAANELRPQCGVSRLLVEKLSAVSPDGQTKTKILTMIAKEHNVEWDPLSPDVE</sequence>